<feature type="compositionally biased region" description="Polar residues" evidence="1">
    <location>
        <begin position="1"/>
        <end position="16"/>
    </location>
</feature>
<feature type="region of interest" description="Disordered" evidence="1">
    <location>
        <begin position="1"/>
        <end position="28"/>
    </location>
</feature>
<accession>A0A1I9G5Y0</accession>
<dbReference type="EMBL" id="LN857024">
    <property type="protein sequence ID" value="CDQ02041.1"/>
    <property type="molecule type" value="Genomic_DNA"/>
</dbReference>
<dbReference type="AlphaFoldDB" id="A0A1I9G5Y0"/>
<sequence length="41" mass="4796">MNVGEQPNHNLLVQKTDQGKRNKSLYRVSSRVREDVHIVYS</sequence>
<reference evidence="2" key="1">
    <citation type="journal article" date="2007" name="Science">
        <title>Draft genome of the filarial nematode parasite Brugia malayi.</title>
        <authorList>
            <person name="Ghedin E."/>
            <person name="Wang S."/>
            <person name="Spiro D."/>
            <person name="Caler E."/>
            <person name="Zhao Q."/>
            <person name="Crabtree J."/>
            <person name="Allen J.E."/>
            <person name="Delcher A.L."/>
            <person name="Guiliano D.B."/>
            <person name="Miranda-Saavedra D."/>
            <person name="Angiuoli S.V."/>
            <person name="Creasy T."/>
            <person name="Amedeo P."/>
            <person name="Haas B."/>
            <person name="El-Sayed N.M."/>
            <person name="Wortman J.R."/>
            <person name="Feldblyum T."/>
            <person name="Tallon L."/>
            <person name="Schatz M."/>
            <person name="Shumway M."/>
            <person name="Koo H."/>
            <person name="Salzberg S.L."/>
            <person name="Schobel S."/>
            <person name="Pertea M."/>
            <person name="Pop M."/>
            <person name="White O."/>
            <person name="Barton G.J."/>
            <person name="Carlow C.K."/>
            <person name="Crawford M.J."/>
            <person name="Daub J."/>
            <person name="Dimmic M.W."/>
            <person name="Estes C.F."/>
            <person name="Foster J.M."/>
            <person name="Ganatra M."/>
            <person name="Gregory W.F."/>
            <person name="Johnson N.M."/>
            <person name="Jin J."/>
            <person name="Komuniecki R."/>
            <person name="Korf I."/>
            <person name="Kumar S."/>
            <person name="Laney S."/>
            <person name="Li B.W."/>
            <person name="Li W."/>
            <person name="Lindblom T.H."/>
            <person name="Lustigman S."/>
            <person name="Ma D."/>
            <person name="Maina C.V."/>
            <person name="Martin D.M."/>
            <person name="McCarter J.P."/>
            <person name="McReynolds L."/>
            <person name="Mitreva M."/>
            <person name="Nutman T.B."/>
            <person name="Parkinson J."/>
            <person name="Peregrin-Alvarez J.M."/>
            <person name="Poole C."/>
            <person name="Ren Q."/>
            <person name="Saunders L."/>
            <person name="Sluder A.E."/>
            <person name="Smith K."/>
            <person name="Stanke M."/>
            <person name="Unnasch T.R."/>
            <person name="Ware J."/>
            <person name="Wei A.D."/>
            <person name="Weil G."/>
            <person name="Williams D.J."/>
            <person name="Zhang Y."/>
            <person name="Williams S.A."/>
            <person name="Fraser-Liggett C."/>
            <person name="Slatko B."/>
            <person name="Blaxter M.L."/>
            <person name="Scott A.L."/>
        </authorList>
    </citation>
    <scope>NUCLEOTIDE SEQUENCE</scope>
    <source>
        <strain evidence="2">FR3</strain>
    </source>
</reference>
<reference evidence="2" key="2">
    <citation type="submission" date="2012-12" db="EMBL/GenBank/DDBJ databases">
        <authorList>
            <consortium name="WormBase Consortium"/>
            <person name="Ghedin E."/>
            <person name="Paulini M."/>
        </authorList>
    </citation>
    <scope>NUCLEOTIDE SEQUENCE</scope>
    <source>
        <strain evidence="2">FR3</strain>
    </source>
</reference>
<organism evidence="2">
    <name type="scientific">Brugia malayi</name>
    <name type="common">Filarial nematode worm</name>
    <dbReference type="NCBI Taxonomy" id="6279"/>
    <lineage>
        <taxon>Eukaryota</taxon>
        <taxon>Metazoa</taxon>
        <taxon>Ecdysozoa</taxon>
        <taxon>Nematoda</taxon>
        <taxon>Chromadorea</taxon>
        <taxon>Rhabditida</taxon>
        <taxon>Spirurina</taxon>
        <taxon>Spiruromorpha</taxon>
        <taxon>Filarioidea</taxon>
        <taxon>Onchocercidae</taxon>
        <taxon>Brugia</taxon>
    </lineage>
</organism>
<name>A0A1I9G5Y0_BRUMA</name>
<evidence type="ECO:0000256" key="1">
    <source>
        <dbReference type="SAM" id="MobiDB-lite"/>
    </source>
</evidence>
<protein>
    <submittedName>
        <fullName evidence="2">Bm1620</fullName>
    </submittedName>
</protein>
<evidence type="ECO:0000313" key="2">
    <source>
        <dbReference type="EMBL" id="CDQ02041.1"/>
    </source>
</evidence>
<gene>
    <name evidence="2" type="primary">Bm1620</name>
    <name evidence="2" type="ORF">BM_Bm1620</name>
</gene>
<proteinExistence type="predicted"/>